<gene>
    <name evidence="2" type="ORF">BVC80_8825g20</name>
</gene>
<dbReference type="EMBL" id="MVGT01002562">
    <property type="protein sequence ID" value="OVA07410.1"/>
    <property type="molecule type" value="Genomic_DNA"/>
</dbReference>
<reference evidence="2 3" key="1">
    <citation type="journal article" date="2017" name="Mol. Plant">
        <title>The Genome of Medicinal Plant Macleaya cordata Provides New Insights into Benzylisoquinoline Alkaloids Metabolism.</title>
        <authorList>
            <person name="Liu X."/>
            <person name="Liu Y."/>
            <person name="Huang P."/>
            <person name="Ma Y."/>
            <person name="Qing Z."/>
            <person name="Tang Q."/>
            <person name="Cao H."/>
            <person name="Cheng P."/>
            <person name="Zheng Y."/>
            <person name="Yuan Z."/>
            <person name="Zhou Y."/>
            <person name="Liu J."/>
            <person name="Tang Z."/>
            <person name="Zhuo Y."/>
            <person name="Zhang Y."/>
            <person name="Yu L."/>
            <person name="Huang J."/>
            <person name="Yang P."/>
            <person name="Peng Q."/>
            <person name="Zhang J."/>
            <person name="Jiang W."/>
            <person name="Zhang Z."/>
            <person name="Lin K."/>
            <person name="Ro D.K."/>
            <person name="Chen X."/>
            <person name="Xiong X."/>
            <person name="Shang Y."/>
            <person name="Huang S."/>
            <person name="Zeng J."/>
        </authorList>
    </citation>
    <scope>NUCLEOTIDE SEQUENCE [LARGE SCALE GENOMIC DNA]</scope>
    <source>
        <strain evidence="3">cv. BLH2017</strain>
        <tissue evidence="2">Root</tissue>
    </source>
</reference>
<sequence>MEDFDRYSVMDSSSKSEVEMVEEAKKRCRAVEDRIQSLPPSKITNSCKQTLLRLAFYVNYYEFIVFYLIELIHFGVNIGYLDSIVHILQQPFITGVSRVCKPIPTPSQDGKKQDSHSKGVHVDILCNLDKSPVWFVVSDRNPKYISWSGSHKNKGLKMRIKQILAEAHSSLTLKPASIILFFSNGLDGVVVQKLENEFGASELGVEFSLNADFCEELEGGWVNVMARSYGKACTFQIKVDCIGDTISVLDHGNRDPLVVEDARSELSEYQSPSILDDAFCSLISRIRFISLDMESAVPEMLLGKDIINFDTTALVALVSGISNGGTEKLRAAPEYEMKKRFKSNFEFVIAQVMSELQNPMLVEMRSVISGKIGMICETVHSEFKELVSMCGGPNEKSRADQLIKHLLIVPDTPSTRMMSLPTTRKIALKNKVVFGTGDYWRGPTLTANMGFVRAISQTGMSLLTLEHRPRALTGD</sequence>
<dbReference type="PANTHER" id="PTHR13379">
    <property type="entry name" value="UNCHARACTERIZED DUF1308"/>
    <property type="match status" value="1"/>
</dbReference>
<dbReference type="AlphaFoldDB" id="A0A200QAB2"/>
<dbReference type="STRING" id="56857.A0A200QAB2"/>
<feature type="domain" description="DUF1308" evidence="1">
    <location>
        <begin position="307"/>
        <end position="473"/>
    </location>
</feature>
<protein>
    <recommendedName>
        <fullName evidence="1">DUF1308 domain-containing protein</fullName>
    </recommendedName>
</protein>
<evidence type="ECO:0000313" key="2">
    <source>
        <dbReference type="EMBL" id="OVA07410.1"/>
    </source>
</evidence>
<dbReference type="Proteomes" id="UP000195402">
    <property type="component" value="Unassembled WGS sequence"/>
</dbReference>
<dbReference type="FunCoup" id="A0A200QAB2">
    <property type="interactions" value="1516"/>
</dbReference>
<dbReference type="PANTHER" id="PTHR13379:SF0">
    <property type="entry name" value="UPF0415 PROTEIN C7ORF25"/>
    <property type="match status" value="1"/>
</dbReference>
<evidence type="ECO:0000259" key="1">
    <source>
        <dbReference type="Pfam" id="PF07000"/>
    </source>
</evidence>
<proteinExistence type="predicted"/>
<dbReference type="OrthoDB" id="441890at2759"/>
<dbReference type="InParanoid" id="A0A200QAB2"/>
<comment type="caution">
    <text evidence="2">The sequence shown here is derived from an EMBL/GenBank/DDBJ whole genome shotgun (WGS) entry which is preliminary data.</text>
</comment>
<dbReference type="OMA" id="HPNEDMR"/>
<accession>A0A200QAB2</accession>
<keyword evidence="3" id="KW-1185">Reference proteome</keyword>
<name>A0A200QAB2_MACCD</name>
<dbReference type="Pfam" id="PF07000">
    <property type="entry name" value="DUF1308"/>
    <property type="match status" value="1"/>
</dbReference>
<dbReference type="InterPro" id="IPR010733">
    <property type="entry name" value="DUF1308"/>
</dbReference>
<evidence type="ECO:0000313" key="3">
    <source>
        <dbReference type="Proteomes" id="UP000195402"/>
    </source>
</evidence>
<organism evidence="2 3">
    <name type="scientific">Macleaya cordata</name>
    <name type="common">Five-seeded plume-poppy</name>
    <name type="synonym">Bocconia cordata</name>
    <dbReference type="NCBI Taxonomy" id="56857"/>
    <lineage>
        <taxon>Eukaryota</taxon>
        <taxon>Viridiplantae</taxon>
        <taxon>Streptophyta</taxon>
        <taxon>Embryophyta</taxon>
        <taxon>Tracheophyta</taxon>
        <taxon>Spermatophyta</taxon>
        <taxon>Magnoliopsida</taxon>
        <taxon>Ranunculales</taxon>
        <taxon>Papaveraceae</taxon>
        <taxon>Papaveroideae</taxon>
        <taxon>Macleaya</taxon>
    </lineage>
</organism>